<evidence type="ECO:0000259" key="1">
    <source>
        <dbReference type="PROSITE" id="PS50994"/>
    </source>
</evidence>
<dbReference type="EMBL" id="GBHO01041642">
    <property type="protein sequence ID" value="JAG01962.1"/>
    <property type="molecule type" value="Transcribed_RNA"/>
</dbReference>
<dbReference type="EMBL" id="GBHO01041641">
    <property type="protein sequence ID" value="JAG01963.1"/>
    <property type="molecule type" value="Transcribed_RNA"/>
</dbReference>
<proteinExistence type="predicted"/>
<dbReference type="EMBL" id="GBHO01041631">
    <property type="protein sequence ID" value="JAG01973.1"/>
    <property type="molecule type" value="Transcribed_RNA"/>
</dbReference>
<dbReference type="PANTHER" id="PTHR47331:SF1">
    <property type="entry name" value="GAG-LIKE PROTEIN"/>
    <property type="match status" value="1"/>
</dbReference>
<gene>
    <name evidence="2" type="primary">gag-pol_29</name>
    <name evidence="6" type="synonym">gag-pol_25</name>
    <name evidence="4" type="synonym">gag-pol_26</name>
    <name evidence="5" type="synonym">gag-pol_27</name>
    <name evidence="3" type="synonym">gag-pol_28</name>
    <name evidence="4" type="ORF">CM83_38651</name>
    <name evidence="6" type="ORF">CM83_38653</name>
    <name evidence="5" type="ORF">CM83_38657</name>
    <name evidence="3" type="ORF">CM83_38658</name>
    <name evidence="2" type="ORF">CM83_38659</name>
</gene>
<evidence type="ECO:0000313" key="5">
    <source>
        <dbReference type="EMBL" id="JAG01970.1"/>
    </source>
</evidence>
<evidence type="ECO:0000313" key="6">
    <source>
        <dbReference type="EMBL" id="JAG01973.1"/>
    </source>
</evidence>
<evidence type="ECO:0000313" key="4">
    <source>
        <dbReference type="EMBL" id="JAG01967.1"/>
    </source>
</evidence>
<dbReference type="PANTHER" id="PTHR47331">
    <property type="entry name" value="PHD-TYPE DOMAIN-CONTAINING PROTEIN"/>
    <property type="match status" value="1"/>
</dbReference>
<protein>
    <submittedName>
        <fullName evidence="2">Gag-Pol polyprotein</fullName>
    </submittedName>
</protein>
<organism evidence="2">
    <name type="scientific">Lygus hesperus</name>
    <name type="common">Western plant bug</name>
    <dbReference type="NCBI Taxonomy" id="30085"/>
    <lineage>
        <taxon>Eukaryota</taxon>
        <taxon>Metazoa</taxon>
        <taxon>Ecdysozoa</taxon>
        <taxon>Arthropoda</taxon>
        <taxon>Hexapoda</taxon>
        <taxon>Insecta</taxon>
        <taxon>Pterygota</taxon>
        <taxon>Neoptera</taxon>
        <taxon>Paraneoptera</taxon>
        <taxon>Hemiptera</taxon>
        <taxon>Heteroptera</taxon>
        <taxon>Panheteroptera</taxon>
        <taxon>Cimicomorpha</taxon>
        <taxon>Miridae</taxon>
        <taxon>Mirini</taxon>
        <taxon>Lygus</taxon>
    </lineage>
</organism>
<evidence type="ECO:0000313" key="3">
    <source>
        <dbReference type="EMBL" id="JAG01963.1"/>
    </source>
</evidence>
<accession>A0A0A9W0K9</accession>
<dbReference type="EMBL" id="GBHO01041637">
    <property type="protein sequence ID" value="JAG01967.1"/>
    <property type="molecule type" value="Transcribed_RNA"/>
</dbReference>
<reference evidence="2" key="1">
    <citation type="journal article" date="2014" name="PLoS ONE">
        <title>Transcriptome-Based Identification of ABC Transporters in the Western Tarnished Plant Bug Lygus hesperus.</title>
        <authorList>
            <person name="Hull J.J."/>
            <person name="Chaney K."/>
            <person name="Geib S.M."/>
            <person name="Fabrick J.A."/>
            <person name="Brent C.S."/>
            <person name="Walsh D."/>
            <person name="Lavine L.C."/>
        </authorList>
    </citation>
    <scope>NUCLEOTIDE SEQUENCE</scope>
</reference>
<dbReference type="GO" id="GO:0003676">
    <property type="term" value="F:nucleic acid binding"/>
    <property type="evidence" value="ECO:0007669"/>
    <property type="project" value="InterPro"/>
</dbReference>
<dbReference type="InterPro" id="IPR040676">
    <property type="entry name" value="DUF5641"/>
</dbReference>
<name>A0A0A9W0K9_LYGHE</name>
<evidence type="ECO:0000313" key="2">
    <source>
        <dbReference type="EMBL" id="JAG01962.1"/>
    </source>
</evidence>
<dbReference type="Gene3D" id="3.30.420.10">
    <property type="entry name" value="Ribonuclease H-like superfamily/Ribonuclease H"/>
    <property type="match status" value="1"/>
</dbReference>
<sequence length="368" mass="42005">LLQALIQMRYWIPAMRRLIRQRNFHCITCYKAKGTPIIPKMGDLPEYRLKEGGAFLHTGIDFAGPFVIRESLRRKAPTSKVYLCLFVCLVTKAVHLEVVSSLSTEAFLSTLDRFIARRGLPEQLYSDRGSNFIGAANQLRDLYTWFEQSSTQDQIIGHTNKREVKWNFNPPYAPHFGGIWEAGVKSAKTHMLKVAGNHQLTFEELTTLFASIEAVLNSRPLCPLSSNPEENLYLSPGHFLIGRPLLSVPEPTLLDVQESRLSRWQFVKRQSELFWNHWRVHYLSTLQNRKKWTSSQDNLKENQLVLLKTPNQPYLSWPLARIVATHPGKDGNVRVCTIKVGGSTYKRSVSNLIPLLPLSETPDPEIAD</sequence>
<dbReference type="GO" id="GO:0015074">
    <property type="term" value="P:DNA integration"/>
    <property type="evidence" value="ECO:0007669"/>
    <property type="project" value="InterPro"/>
</dbReference>
<reference evidence="2" key="2">
    <citation type="submission" date="2014-07" db="EMBL/GenBank/DDBJ databases">
        <authorList>
            <person name="Hull J."/>
        </authorList>
    </citation>
    <scope>NUCLEOTIDE SEQUENCE</scope>
</reference>
<dbReference type="EMBL" id="GBHO01041634">
    <property type="protein sequence ID" value="JAG01970.1"/>
    <property type="molecule type" value="Transcribed_RNA"/>
</dbReference>
<dbReference type="Pfam" id="PF18701">
    <property type="entry name" value="DUF5641"/>
    <property type="match status" value="1"/>
</dbReference>
<dbReference type="InterPro" id="IPR036397">
    <property type="entry name" value="RNaseH_sf"/>
</dbReference>
<dbReference type="SUPFAM" id="SSF53098">
    <property type="entry name" value="Ribonuclease H-like"/>
    <property type="match status" value="1"/>
</dbReference>
<dbReference type="AlphaFoldDB" id="A0A0A9W0K9"/>
<feature type="domain" description="Integrase catalytic" evidence="1">
    <location>
        <begin position="41"/>
        <end position="244"/>
    </location>
</feature>
<feature type="non-terminal residue" evidence="2">
    <location>
        <position position="1"/>
    </location>
</feature>
<dbReference type="InterPro" id="IPR012337">
    <property type="entry name" value="RNaseH-like_sf"/>
</dbReference>
<dbReference type="InterPro" id="IPR001584">
    <property type="entry name" value="Integrase_cat-core"/>
</dbReference>
<dbReference type="PROSITE" id="PS50994">
    <property type="entry name" value="INTEGRASE"/>
    <property type="match status" value="1"/>
</dbReference>